<evidence type="ECO:0000256" key="9">
    <source>
        <dbReference type="ARBA" id="ARBA00022958"/>
    </source>
</evidence>
<dbReference type="Gene3D" id="3.40.50.10260">
    <property type="entry name" value="YjeF N-terminal domain"/>
    <property type="match status" value="1"/>
</dbReference>
<keyword evidence="5 18" id="KW-0479">Metal-binding</keyword>
<comment type="catalytic activity">
    <reaction evidence="2 18 19">
        <text>(6R)-NADPHX = (6S)-NADPHX</text>
        <dbReference type="Rhea" id="RHEA:32227"/>
        <dbReference type="ChEBI" id="CHEBI:64076"/>
        <dbReference type="ChEBI" id="CHEBI:64077"/>
        <dbReference type="EC" id="5.1.99.6"/>
    </reaction>
</comment>
<comment type="subunit">
    <text evidence="17">Homotetramer.</text>
</comment>
<comment type="function">
    <text evidence="14 19">Bifunctional enzyme that catalyzes the epimerization of the S- and R-forms of NAD(P)HX and the dehydration of the S-form of NAD(P)HX at the expense of ADP, which is converted to AMP. This allows the repair of both epimers of NAD(P)HX, a damaged form of NAD(P)H that is a result of enzymatic or heat-dependent hydration.</text>
</comment>
<comment type="cofactor">
    <cofactor evidence="17">
        <name>Mg(2+)</name>
        <dbReference type="ChEBI" id="CHEBI:18420"/>
    </cofactor>
</comment>
<evidence type="ECO:0000256" key="8">
    <source>
        <dbReference type="ARBA" id="ARBA00022857"/>
    </source>
</evidence>
<comment type="caution">
    <text evidence="18">Lacks conserved residue(s) required for the propagation of feature annotation.</text>
</comment>
<dbReference type="GO" id="GO:0046872">
    <property type="term" value="F:metal ion binding"/>
    <property type="evidence" value="ECO:0007669"/>
    <property type="project" value="UniProtKB-UniRule"/>
</dbReference>
<feature type="binding site" evidence="18">
    <location>
        <position position="152"/>
    </location>
    <ligand>
        <name>(6S)-NADPHX</name>
        <dbReference type="ChEBI" id="CHEBI:64076"/>
    </ligand>
</feature>
<feature type="binding site" evidence="18">
    <location>
        <position position="119"/>
    </location>
    <ligand>
        <name>K(+)</name>
        <dbReference type="ChEBI" id="CHEBI:29103"/>
    </ligand>
</feature>
<dbReference type="Gene3D" id="3.40.1190.20">
    <property type="match status" value="1"/>
</dbReference>
<evidence type="ECO:0000313" key="23">
    <source>
        <dbReference type="Proteomes" id="UP001359886"/>
    </source>
</evidence>
<feature type="domain" description="YjeF N-terminal" evidence="21">
    <location>
        <begin position="7"/>
        <end position="209"/>
    </location>
</feature>
<dbReference type="GO" id="GO:0052856">
    <property type="term" value="F:NAD(P)HX epimerase activity"/>
    <property type="evidence" value="ECO:0007669"/>
    <property type="project" value="UniProtKB-UniRule"/>
</dbReference>
<comment type="function">
    <text evidence="17">Catalyzes the dehydration of the S-form of NAD(P)HX at the expense of ADP, which is converted to AMP. Together with NAD(P)HX epimerase, which catalyzes the epimerization of the S- and R-forms, the enzyme allows the repair of both epimers of NAD(P)HX, a damaged form of NAD(P)H that is a result of enzymatic or heat-dependent hydration.</text>
</comment>
<dbReference type="GO" id="GO:0052855">
    <property type="term" value="F:ADP-dependent NAD(P)H-hydrate dehydratase activity"/>
    <property type="evidence" value="ECO:0007669"/>
    <property type="project" value="UniProtKB-UniRule"/>
</dbReference>
<dbReference type="PROSITE" id="PS51385">
    <property type="entry name" value="YJEF_N"/>
    <property type="match status" value="1"/>
</dbReference>
<evidence type="ECO:0000256" key="3">
    <source>
        <dbReference type="ARBA" id="ARBA00006001"/>
    </source>
</evidence>
<comment type="function">
    <text evidence="18">Catalyzes the epimerization of the S- and R-forms of NAD(P)HX, a damaged form of NAD(P)H that is a result of enzymatic or heat-dependent hydration. This is a prerequisite for the S-specific NAD(P)H-hydrate dehydratase to allow the repair of both epimers of NAD(P)HX.</text>
</comment>
<feature type="binding site" evidence="17">
    <location>
        <begin position="406"/>
        <end position="410"/>
    </location>
    <ligand>
        <name>AMP</name>
        <dbReference type="ChEBI" id="CHEBI:456215"/>
    </ligand>
</feature>
<comment type="similarity">
    <text evidence="3 19">In the N-terminal section; belongs to the NnrE/AIBP family.</text>
</comment>
<dbReference type="SUPFAM" id="SSF53613">
    <property type="entry name" value="Ribokinase-like"/>
    <property type="match status" value="1"/>
</dbReference>
<proteinExistence type="inferred from homology"/>
<evidence type="ECO:0000256" key="16">
    <source>
        <dbReference type="ARBA" id="ARBA00049209"/>
    </source>
</evidence>
<dbReference type="Pfam" id="PF03853">
    <property type="entry name" value="YjeF_N"/>
    <property type="match status" value="1"/>
</dbReference>
<gene>
    <name evidence="17" type="primary">nnrD</name>
    <name evidence="18" type="synonym">nnrE</name>
    <name evidence="22" type="ORF">V3330_08325</name>
</gene>
<comment type="catalytic activity">
    <reaction evidence="16 17 19">
        <text>(6S)-NADPHX + ADP = AMP + phosphate + NADPH + H(+)</text>
        <dbReference type="Rhea" id="RHEA:32235"/>
        <dbReference type="ChEBI" id="CHEBI:15378"/>
        <dbReference type="ChEBI" id="CHEBI:43474"/>
        <dbReference type="ChEBI" id="CHEBI:57783"/>
        <dbReference type="ChEBI" id="CHEBI:64076"/>
        <dbReference type="ChEBI" id="CHEBI:456215"/>
        <dbReference type="ChEBI" id="CHEBI:456216"/>
        <dbReference type="EC" id="4.2.1.136"/>
    </reaction>
</comment>
<keyword evidence="10 17" id="KW-0520">NAD</keyword>
<evidence type="ECO:0000256" key="5">
    <source>
        <dbReference type="ARBA" id="ARBA00022723"/>
    </source>
</evidence>
<dbReference type="Proteomes" id="UP001359886">
    <property type="component" value="Unassembled WGS sequence"/>
</dbReference>
<keyword evidence="11 18" id="KW-0413">Isomerase</keyword>
<dbReference type="PROSITE" id="PS51383">
    <property type="entry name" value="YJEF_C_3"/>
    <property type="match status" value="1"/>
</dbReference>
<evidence type="ECO:0000256" key="2">
    <source>
        <dbReference type="ARBA" id="ARBA00000909"/>
    </source>
</evidence>
<evidence type="ECO:0000256" key="19">
    <source>
        <dbReference type="PIRNR" id="PIRNR017184"/>
    </source>
</evidence>
<evidence type="ECO:0000256" key="12">
    <source>
        <dbReference type="ARBA" id="ARBA00023239"/>
    </source>
</evidence>
<dbReference type="InterPro" id="IPR030677">
    <property type="entry name" value="Nnr"/>
</dbReference>
<dbReference type="GO" id="GO:0046496">
    <property type="term" value="P:nicotinamide nucleotide metabolic process"/>
    <property type="evidence" value="ECO:0007669"/>
    <property type="project" value="UniProtKB-UniRule"/>
</dbReference>
<dbReference type="HAMAP" id="MF_01966">
    <property type="entry name" value="NADHX_epimerase"/>
    <property type="match status" value="1"/>
</dbReference>
<dbReference type="InterPro" id="IPR017953">
    <property type="entry name" value="Carbohydrate_kinase_pred_CS"/>
</dbReference>
<reference evidence="22 23" key="1">
    <citation type="submission" date="2024-02" db="EMBL/GenBank/DDBJ databases">
        <title>A novel Wenzhouxiangellaceae bacterium, isolated from coastal sediments.</title>
        <authorList>
            <person name="Du Z.-J."/>
            <person name="Ye Y.-Q."/>
            <person name="Zhang X.-Y."/>
        </authorList>
    </citation>
    <scope>NUCLEOTIDE SEQUENCE [LARGE SCALE GENOMIC DNA]</scope>
    <source>
        <strain evidence="22 23">CH-27</strain>
    </source>
</reference>
<comment type="cofactor">
    <cofactor evidence="18 19">
        <name>K(+)</name>
        <dbReference type="ChEBI" id="CHEBI:29103"/>
    </cofactor>
    <text evidence="18 19">Binds 1 potassium ion per subunit.</text>
</comment>
<dbReference type="InterPro" id="IPR036652">
    <property type="entry name" value="YjeF_N_dom_sf"/>
</dbReference>
<dbReference type="Pfam" id="PF01256">
    <property type="entry name" value="Carb_kinase"/>
    <property type="match status" value="1"/>
</dbReference>
<keyword evidence="23" id="KW-1185">Reference proteome</keyword>
<organism evidence="22 23">
    <name type="scientific">Elongatibacter sediminis</name>
    <dbReference type="NCBI Taxonomy" id="3119006"/>
    <lineage>
        <taxon>Bacteria</taxon>
        <taxon>Pseudomonadati</taxon>
        <taxon>Pseudomonadota</taxon>
        <taxon>Gammaproteobacteria</taxon>
        <taxon>Chromatiales</taxon>
        <taxon>Wenzhouxiangellaceae</taxon>
        <taxon>Elongatibacter</taxon>
    </lineage>
</organism>
<comment type="catalytic activity">
    <reaction evidence="1 18 19">
        <text>(6R)-NADHX = (6S)-NADHX</text>
        <dbReference type="Rhea" id="RHEA:32215"/>
        <dbReference type="ChEBI" id="CHEBI:64074"/>
        <dbReference type="ChEBI" id="CHEBI:64075"/>
        <dbReference type="EC" id="5.1.99.6"/>
    </reaction>
</comment>
<keyword evidence="9 18" id="KW-0630">Potassium</keyword>
<evidence type="ECO:0000256" key="6">
    <source>
        <dbReference type="ARBA" id="ARBA00022741"/>
    </source>
</evidence>
<evidence type="ECO:0000256" key="18">
    <source>
        <dbReference type="HAMAP-Rule" id="MF_01966"/>
    </source>
</evidence>
<evidence type="ECO:0000259" key="21">
    <source>
        <dbReference type="PROSITE" id="PS51385"/>
    </source>
</evidence>
<comment type="similarity">
    <text evidence="18">Belongs to the NnrE/AIBP family.</text>
</comment>
<keyword evidence="12 17" id="KW-0456">Lyase</keyword>
<evidence type="ECO:0000256" key="1">
    <source>
        <dbReference type="ARBA" id="ARBA00000013"/>
    </source>
</evidence>
<dbReference type="CDD" id="cd01171">
    <property type="entry name" value="YXKO-related"/>
    <property type="match status" value="1"/>
</dbReference>
<comment type="similarity">
    <text evidence="4 19">In the C-terminal section; belongs to the NnrD/CARKD family.</text>
</comment>
<feature type="binding site" evidence="18">
    <location>
        <begin position="123"/>
        <end position="129"/>
    </location>
    <ligand>
        <name>(6S)-NADPHX</name>
        <dbReference type="ChEBI" id="CHEBI:64076"/>
    </ligand>
</feature>
<dbReference type="PANTHER" id="PTHR12592:SF0">
    <property type="entry name" value="ATP-DEPENDENT (S)-NAD(P)H-HYDRATE DEHYDRATASE"/>
    <property type="match status" value="1"/>
</dbReference>
<dbReference type="PROSITE" id="PS01050">
    <property type="entry name" value="YJEF_C_2"/>
    <property type="match status" value="1"/>
</dbReference>
<evidence type="ECO:0000256" key="17">
    <source>
        <dbReference type="HAMAP-Rule" id="MF_01965"/>
    </source>
</evidence>
<feature type="binding site" evidence="17">
    <location>
        <position position="369"/>
    </location>
    <ligand>
        <name>(6S)-NADPHX</name>
        <dbReference type="ChEBI" id="CHEBI:64076"/>
    </ligand>
</feature>
<dbReference type="HAMAP" id="MF_01965">
    <property type="entry name" value="NADHX_dehydratase"/>
    <property type="match status" value="1"/>
</dbReference>
<keyword evidence="7 17" id="KW-0067">ATP-binding</keyword>
<feature type="binding site" evidence="18">
    <location>
        <position position="155"/>
    </location>
    <ligand>
        <name>K(+)</name>
        <dbReference type="ChEBI" id="CHEBI:29103"/>
    </ligand>
</feature>
<dbReference type="InterPro" id="IPR029056">
    <property type="entry name" value="Ribokinase-like"/>
</dbReference>
<dbReference type="NCBIfam" id="TIGR00196">
    <property type="entry name" value="yjeF_cterm"/>
    <property type="match status" value="1"/>
</dbReference>
<evidence type="ECO:0000256" key="10">
    <source>
        <dbReference type="ARBA" id="ARBA00023027"/>
    </source>
</evidence>
<dbReference type="InterPro" id="IPR004443">
    <property type="entry name" value="YjeF_N_dom"/>
</dbReference>
<dbReference type="EMBL" id="JAZHOG010000004">
    <property type="protein sequence ID" value="MEJ8567627.1"/>
    <property type="molecule type" value="Genomic_DNA"/>
</dbReference>
<evidence type="ECO:0000259" key="20">
    <source>
        <dbReference type="PROSITE" id="PS51383"/>
    </source>
</evidence>
<dbReference type="PIRSF" id="PIRSF017184">
    <property type="entry name" value="Nnr"/>
    <property type="match status" value="1"/>
</dbReference>
<evidence type="ECO:0000256" key="14">
    <source>
        <dbReference type="ARBA" id="ARBA00025153"/>
    </source>
</evidence>
<feature type="binding site" evidence="18">
    <location>
        <position position="134"/>
    </location>
    <ligand>
        <name>(6S)-NADPHX</name>
        <dbReference type="ChEBI" id="CHEBI:64076"/>
    </ligand>
</feature>
<feature type="binding site" evidence="17">
    <location>
        <position position="315"/>
    </location>
    <ligand>
        <name>(6S)-NADPHX</name>
        <dbReference type="ChEBI" id="CHEBI:64076"/>
    </ligand>
</feature>
<dbReference type="GO" id="GO:0005524">
    <property type="term" value="F:ATP binding"/>
    <property type="evidence" value="ECO:0007669"/>
    <property type="project" value="UniProtKB-UniRule"/>
</dbReference>
<dbReference type="NCBIfam" id="TIGR00197">
    <property type="entry name" value="yjeF_nterm"/>
    <property type="match status" value="1"/>
</dbReference>
<dbReference type="InterPro" id="IPR000631">
    <property type="entry name" value="CARKD"/>
</dbReference>
<evidence type="ECO:0000256" key="11">
    <source>
        <dbReference type="ARBA" id="ARBA00023235"/>
    </source>
</evidence>
<dbReference type="PANTHER" id="PTHR12592">
    <property type="entry name" value="ATP-DEPENDENT (S)-NAD(P)H-HYDRATE DEHYDRATASE FAMILY MEMBER"/>
    <property type="match status" value="1"/>
</dbReference>
<dbReference type="EC" id="5.1.99.6" evidence="19"/>
<dbReference type="AlphaFoldDB" id="A0AAW9R6G8"/>
<name>A0AAW9R6G8_9GAMM</name>
<keyword evidence="6 17" id="KW-0547">Nucleotide-binding</keyword>
<keyword evidence="8 17" id="KW-0521">NADP</keyword>
<keyword evidence="13" id="KW-0511">Multifunctional enzyme</keyword>
<feature type="binding site" evidence="17">
    <location>
        <position position="436"/>
    </location>
    <ligand>
        <name>(6S)-NADPHX</name>
        <dbReference type="ChEBI" id="CHEBI:64076"/>
    </ligand>
</feature>
<protein>
    <recommendedName>
        <fullName evidence="19">Bifunctional NAD(P)H-hydrate repair enzyme</fullName>
    </recommendedName>
    <alternativeName>
        <fullName evidence="19">Nicotinamide nucleotide repair protein</fullName>
    </alternativeName>
    <domain>
        <recommendedName>
            <fullName evidence="19">ADP-dependent (S)-NAD(P)H-hydrate dehydratase</fullName>
            <ecNumber evidence="19">4.2.1.136</ecNumber>
        </recommendedName>
        <alternativeName>
            <fullName evidence="19">ADP-dependent NAD(P)HX dehydratase</fullName>
        </alternativeName>
    </domain>
    <domain>
        <recommendedName>
            <fullName evidence="19">NAD(P)H-hydrate epimerase</fullName>
            <ecNumber evidence="19">5.1.99.6</ecNumber>
        </recommendedName>
    </domain>
</protein>
<dbReference type="SUPFAM" id="SSF64153">
    <property type="entry name" value="YjeF N-terminal domain-like"/>
    <property type="match status" value="1"/>
</dbReference>
<comment type="catalytic activity">
    <reaction evidence="15 17 19">
        <text>(6S)-NADHX + ADP = AMP + phosphate + NADH + H(+)</text>
        <dbReference type="Rhea" id="RHEA:32223"/>
        <dbReference type="ChEBI" id="CHEBI:15378"/>
        <dbReference type="ChEBI" id="CHEBI:43474"/>
        <dbReference type="ChEBI" id="CHEBI:57945"/>
        <dbReference type="ChEBI" id="CHEBI:64074"/>
        <dbReference type="ChEBI" id="CHEBI:456215"/>
        <dbReference type="ChEBI" id="CHEBI:456216"/>
        <dbReference type="EC" id="4.2.1.136"/>
    </reaction>
</comment>
<sequence>MYNAEQVRRLDASAIEAHGIPGIELMERAGRSAFEAARRAFPQARRWQIFCGGGNNAGDGYIIARLAQEAGLSAQVCALRPPDHLSGDAAVAAQRWLQADGATQPLPPDPSDRFDLVIDALLGTGLDRAPEGDYATAIDWINKAGLPVLAVDIPSGLDADTGVVRGRAVRARATVTFIGNKRGLYTADGPDYAGAITFSDLETPETVRDAVPDSGILLHEKIIRQSLRRRHRNSHKGSFGWVLGIGGNSSMSGAVRLCGEAGLRAGAGKVTLATIPDHAALVNLTCPELMVRGVRRGKELKTLLRQVDVSVIGTGLGQTSWSEDLFKTCMRTEVPIVLDADGLNILARLYPEMGRAGDLPRGNWVLTPHPAEAGRLLGCPAREVQQDRIAAALAVAERFDATVILKGCGTVVAERSGRYAICPLGNPGMATAGTGDVLAGVVGALVAQHLDLWTAAAAAVVAHALAGDLAAREIGERGMIASDITARLPRVLNPDH</sequence>
<evidence type="ECO:0000256" key="15">
    <source>
        <dbReference type="ARBA" id="ARBA00048238"/>
    </source>
</evidence>
<feature type="domain" description="YjeF C-terminal" evidence="20">
    <location>
        <begin position="219"/>
        <end position="495"/>
    </location>
</feature>
<dbReference type="GO" id="GO:0110051">
    <property type="term" value="P:metabolite repair"/>
    <property type="evidence" value="ECO:0007669"/>
    <property type="project" value="TreeGrafter"/>
</dbReference>
<dbReference type="EC" id="4.2.1.136" evidence="19"/>
<feature type="binding site" evidence="18">
    <location>
        <position position="56"/>
    </location>
    <ligand>
        <name>K(+)</name>
        <dbReference type="ChEBI" id="CHEBI:29103"/>
    </ligand>
</feature>
<feature type="binding site" evidence="17">
    <location>
        <position position="435"/>
    </location>
    <ligand>
        <name>AMP</name>
        <dbReference type="ChEBI" id="CHEBI:456215"/>
    </ligand>
</feature>
<evidence type="ECO:0000256" key="4">
    <source>
        <dbReference type="ARBA" id="ARBA00009524"/>
    </source>
</evidence>
<evidence type="ECO:0000256" key="13">
    <source>
        <dbReference type="ARBA" id="ARBA00023268"/>
    </source>
</evidence>
<evidence type="ECO:0000313" key="22">
    <source>
        <dbReference type="EMBL" id="MEJ8567627.1"/>
    </source>
</evidence>
<comment type="similarity">
    <text evidence="17">Belongs to the NnrD/CARKD family.</text>
</comment>
<comment type="caution">
    <text evidence="22">The sequence shown here is derived from an EMBL/GenBank/DDBJ whole genome shotgun (WGS) entry which is preliminary data.</text>
</comment>
<evidence type="ECO:0000256" key="7">
    <source>
        <dbReference type="ARBA" id="ARBA00022840"/>
    </source>
</evidence>
<accession>A0AAW9R6G8</accession>
<feature type="binding site" evidence="17">
    <location>
        <position position="254"/>
    </location>
    <ligand>
        <name>(6S)-NADPHX</name>
        <dbReference type="ChEBI" id="CHEBI:64076"/>
    </ligand>
</feature>